<accession>A0A5E6MF06</accession>
<sequence length="396" mass="42278">MDQSNWVAESLLEASRSLGEACWLAALLGRFSFWIPIDYTFGNRFPPNSALSVERAIFAFLALGAVPVLGALLPPLGRSPAPATFGAFLGGLFGLGFLLSLPLRKPTLSTRLLPWALWSLLGATLLLDPAGKPSSPPGTEAPLLWTALTRLLLLSLSLWLATLLAELFILTPVLARTGRRDPFILLLGTGSLVNSYAITLFGASGLAVSWLLLVHPRSFSPVTPGSLPGIIGAFSLFALLLRSFHQVLAEPAATAVLMRPRARNARQDRPGSASVSTAACRLPLTTHAIELFAVGGTLVAANFLSASPLAPTPSPFHLESVDLLLLPLLALVATGGHRLFHFSRQLIQGCIDLPRSEDPERVPPVLVQLGIRQWLWAGGVFFLGAVAIVTISNHFH</sequence>
<feature type="transmembrane region" description="Helical" evidence="1">
    <location>
        <begin position="151"/>
        <end position="171"/>
    </location>
</feature>
<comment type="caution">
    <text evidence="2">The sequence shown here is derived from an EMBL/GenBank/DDBJ whole genome shotgun (WGS) entry which is preliminary data.</text>
</comment>
<feature type="transmembrane region" description="Helical" evidence="1">
    <location>
        <begin position="225"/>
        <end position="241"/>
    </location>
</feature>
<evidence type="ECO:0000313" key="3">
    <source>
        <dbReference type="Proteomes" id="UP000381693"/>
    </source>
</evidence>
<feature type="transmembrane region" description="Helical" evidence="1">
    <location>
        <begin position="374"/>
        <end position="395"/>
    </location>
</feature>
<keyword evidence="1" id="KW-0472">Membrane</keyword>
<name>A0A5E6MF06_9BACT</name>
<dbReference type="AlphaFoldDB" id="A0A5E6MF06"/>
<dbReference type="Proteomes" id="UP000381693">
    <property type="component" value="Unassembled WGS sequence"/>
</dbReference>
<protein>
    <submittedName>
        <fullName evidence="2">Uncharacterized protein</fullName>
    </submittedName>
</protein>
<dbReference type="EMBL" id="CABFUZ020000131">
    <property type="protein sequence ID" value="VVM06831.1"/>
    <property type="molecule type" value="Genomic_DNA"/>
</dbReference>
<keyword evidence="3" id="KW-1185">Reference proteome</keyword>
<evidence type="ECO:0000256" key="1">
    <source>
        <dbReference type="SAM" id="Phobius"/>
    </source>
</evidence>
<feature type="transmembrane region" description="Helical" evidence="1">
    <location>
        <begin position="291"/>
        <end position="311"/>
    </location>
</feature>
<reference evidence="2" key="1">
    <citation type="submission" date="2019-09" db="EMBL/GenBank/DDBJ databases">
        <authorList>
            <person name="Cremers G."/>
        </authorList>
    </citation>
    <scope>NUCLEOTIDE SEQUENCE [LARGE SCALE GENOMIC DNA]</scope>
    <source>
        <strain evidence="2">3B</strain>
    </source>
</reference>
<evidence type="ECO:0000313" key="2">
    <source>
        <dbReference type="EMBL" id="VVM06831.1"/>
    </source>
</evidence>
<keyword evidence="1" id="KW-1133">Transmembrane helix</keyword>
<proteinExistence type="predicted"/>
<organism evidence="2 3">
    <name type="scientific">Methylacidimicrobium cyclopophantes</name>
    <dbReference type="NCBI Taxonomy" id="1041766"/>
    <lineage>
        <taxon>Bacteria</taxon>
        <taxon>Pseudomonadati</taxon>
        <taxon>Verrucomicrobiota</taxon>
        <taxon>Methylacidimicrobium</taxon>
    </lineage>
</organism>
<feature type="transmembrane region" description="Helical" evidence="1">
    <location>
        <begin position="183"/>
        <end position="213"/>
    </location>
</feature>
<feature type="transmembrane region" description="Helical" evidence="1">
    <location>
        <begin position="56"/>
        <end position="77"/>
    </location>
</feature>
<feature type="transmembrane region" description="Helical" evidence="1">
    <location>
        <begin position="83"/>
        <end position="101"/>
    </location>
</feature>
<keyword evidence="1" id="KW-0812">Transmembrane</keyword>
<feature type="transmembrane region" description="Helical" evidence="1">
    <location>
        <begin position="113"/>
        <end position="131"/>
    </location>
</feature>
<gene>
    <name evidence="2" type="ORF">MAMC_01285</name>
</gene>
<feature type="transmembrane region" description="Helical" evidence="1">
    <location>
        <begin position="323"/>
        <end position="340"/>
    </location>
</feature>